<name>A0A7W9TT21_CASDE</name>
<dbReference type="EMBL" id="JACHIB010000019">
    <property type="protein sequence ID" value="MBB6084992.1"/>
    <property type="molecule type" value="Genomic_DNA"/>
</dbReference>
<dbReference type="GO" id="GO:0006260">
    <property type="term" value="P:DNA replication"/>
    <property type="evidence" value="ECO:0007669"/>
    <property type="project" value="InterPro"/>
</dbReference>
<dbReference type="Gene3D" id="3.40.50.10110">
    <property type="entry name" value="DNA polymerase III subunit chi"/>
    <property type="match status" value="1"/>
</dbReference>
<sequence length="153" mass="16902">MTRVDFAYGAAHRLRMACRTAARHVGAGRRLLVYCTDARRLQRFDALLWEFEPASFIPHALAGDPLAGQADVVLVADAETLAGTPPLGWLLNLDLDCPPRAERFERILEIVSGHEADIQAARRRWSLYQQAGHEVRGHRLPADHPAVGNHPGG</sequence>
<dbReference type="AlphaFoldDB" id="A0A7W9TT21"/>
<dbReference type="SUPFAM" id="SSF102400">
    <property type="entry name" value="DNA polymerase III chi subunit"/>
    <property type="match status" value="1"/>
</dbReference>
<organism evidence="1 2">
    <name type="scientific">Castellaniella defragrans</name>
    <name type="common">Alcaligenes defragrans</name>
    <dbReference type="NCBI Taxonomy" id="75697"/>
    <lineage>
        <taxon>Bacteria</taxon>
        <taxon>Pseudomonadati</taxon>
        <taxon>Pseudomonadota</taxon>
        <taxon>Betaproteobacteria</taxon>
        <taxon>Burkholderiales</taxon>
        <taxon>Alcaligenaceae</taxon>
        <taxon>Castellaniella</taxon>
    </lineage>
</organism>
<dbReference type="Pfam" id="PF04364">
    <property type="entry name" value="DNA_pol3_chi"/>
    <property type="match status" value="1"/>
</dbReference>
<dbReference type="EC" id="2.7.7.7" evidence="1"/>
<dbReference type="PANTHER" id="PTHR38767:SF1">
    <property type="entry name" value="DNA POLYMERASE III SUBUNIT CHI"/>
    <property type="match status" value="1"/>
</dbReference>
<dbReference type="GO" id="GO:0003677">
    <property type="term" value="F:DNA binding"/>
    <property type="evidence" value="ECO:0007669"/>
    <property type="project" value="InterPro"/>
</dbReference>
<dbReference type="GO" id="GO:0003887">
    <property type="term" value="F:DNA-directed DNA polymerase activity"/>
    <property type="evidence" value="ECO:0007669"/>
    <property type="project" value="UniProtKB-EC"/>
</dbReference>
<protein>
    <submittedName>
        <fullName evidence="1">DNA polymerase-3 subunit chi</fullName>
        <ecNumber evidence="1">2.7.7.7</ecNumber>
    </submittedName>
</protein>
<evidence type="ECO:0000313" key="1">
    <source>
        <dbReference type="EMBL" id="MBB6084992.1"/>
    </source>
</evidence>
<dbReference type="InterPro" id="IPR007459">
    <property type="entry name" value="DNA_pol3_chi"/>
</dbReference>
<dbReference type="Proteomes" id="UP000541136">
    <property type="component" value="Unassembled WGS sequence"/>
</dbReference>
<keyword evidence="1" id="KW-0808">Transferase</keyword>
<dbReference type="PANTHER" id="PTHR38767">
    <property type="entry name" value="DNA POLYMERASE III SUBUNIT CHI"/>
    <property type="match status" value="1"/>
</dbReference>
<gene>
    <name evidence="1" type="ORF">HNR28_003045</name>
</gene>
<keyword evidence="1" id="KW-0548">Nucleotidyltransferase</keyword>
<comment type="caution">
    <text evidence="1">The sequence shown here is derived from an EMBL/GenBank/DDBJ whole genome shotgun (WGS) entry which is preliminary data.</text>
</comment>
<dbReference type="RefSeq" id="WP_151025250.1">
    <property type="nucleotide sequence ID" value="NZ_JACHIB010000019.1"/>
</dbReference>
<proteinExistence type="predicted"/>
<evidence type="ECO:0000313" key="2">
    <source>
        <dbReference type="Proteomes" id="UP000541136"/>
    </source>
</evidence>
<dbReference type="InterPro" id="IPR036768">
    <property type="entry name" value="PolIII_chi_sf"/>
</dbReference>
<dbReference type="GO" id="GO:0032298">
    <property type="term" value="P:positive regulation of DNA-templated DNA replication initiation"/>
    <property type="evidence" value="ECO:0007669"/>
    <property type="project" value="TreeGrafter"/>
</dbReference>
<accession>A0A7W9TT21</accession>
<reference evidence="1 2" key="1">
    <citation type="submission" date="2020-08" db="EMBL/GenBank/DDBJ databases">
        <title>Genomic Encyclopedia of Type Strains, Phase IV (KMG-IV): sequencing the most valuable type-strain genomes for metagenomic binning, comparative biology and taxonomic classification.</title>
        <authorList>
            <person name="Goeker M."/>
        </authorList>
    </citation>
    <scope>NUCLEOTIDE SEQUENCE [LARGE SCALE GENOMIC DNA]</scope>
    <source>
        <strain evidence="1 2">DSM 12141</strain>
    </source>
</reference>